<feature type="domain" description="SGNH hydrolase-type esterase" evidence="2">
    <location>
        <begin position="7"/>
        <end position="183"/>
    </location>
</feature>
<proteinExistence type="predicted"/>
<dbReference type="InterPro" id="IPR013830">
    <property type="entry name" value="SGNH_hydro"/>
</dbReference>
<feature type="region of interest" description="Disordered" evidence="1">
    <location>
        <begin position="230"/>
        <end position="257"/>
    </location>
</feature>
<accession>A0ABT5T2U2</accession>
<comment type="caution">
    <text evidence="3">The sequence shown here is derived from an EMBL/GenBank/DDBJ whole genome shotgun (WGS) entry which is preliminary data.</text>
</comment>
<dbReference type="PANTHER" id="PTHR43784:SF2">
    <property type="entry name" value="GDSL-LIKE LIPASE_ACYLHYDROLASE, PUTATIVE (AFU_ORTHOLOGUE AFUA_2G00820)-RELATED"/>
    <property type="match status" value="1"/>
</dbReference>
<dbReference type="EMBL" id="JAQZAO010000022">
    <property type="protein sequence ID" value="MDD7969319.1"/>
    <property type="molecule type" value="Genomic_DNA"/>
</dbReference>
<keyword evidence="3" id="KW-0378">Hydrolase</keyword>
<dbReference type="RefSeq" id="WP_274203848.1">
    <property type="nucleotide sequence ID" value="NZ_JAQZAO010000022.1"/>
</dbReference>
<dbReference type="SUPFAM" id="SSF52266">
    <property type="entry name" value="SGNH hydrolase"/>
    <property type="match status" value="1"/>
</dbReference>
<evidence type="ECO:0000313" key="4">
    <source>
        <dbReference type="Proteomes" id="UP001300763"/>
    </source>
</evidence>
<evidence type="ECO:0000259" key="2">
    <source>
        <dbReference type="Pfam" id="PF13472"/>
    </source>
</evidence>
<dbReference type="Gene3D" id="3.40.50.1110">
    <property type="entry name" value="SGNH hydrolase"/>
    <property type="match status" value="1"/>
</dbReference>
<organism evidence="3 4">
    <name type="scientific">Actinomycetospora lemnae</name>
    <dbReference type="NCBI Taxonomy" id="3019891"/>
    <lineage>
        <taxon>Bacteria</taxon>
        <taxon>Bacillati</taxon>
        <taxon>Actinomycetota</taxon>
        <taxon>Actinomycetes</taxon>
        <taxon>Pseudonocardiales</taxon>
        <taxon>Pseudonocardiaceae</taxon>
        <taxon>Actinomycetospora</taxon>
    </lineage>
</organism>
<dbReference type="Proteomes" id="UP001300763">
    <property type="component" value="Unassembled WGS sequence"/>
</dbReference>
<keyword evidence="4" id="KW-1185">Reference proteome</keyword>
<dbReference type="GO" id="GO:0016787">
    <property type="term" value="F:hydrolase activity"/>
    <property type="evidence" value="ECO:0007669"/>
    <property type="project" value="UniProtKB-KW"/>
</dbReference>
<gene>
    <name evidence="3" type="ORF">PGB27_28580</name>
</gene>
<dbReference type="Pfam" id="PF13472">
    <property type="entry name" value="Lipase_GDSL_2"/>
    <property type="match status" value="1"/>
</dbReference>
<evidence type="ECO:0000256" key="1">
    <source>
        <dbReference type="SAM" id="MobiDB-lite"/>
    </source>
</evidence>
<name>A0ABT5T2U2_9PSEU</name>
<dbReference type="CDD" id="cd01832">
    <property type="entry name" value="SGNH_hydrolase_like_1"/>
    <property type="match status" value="1"/>
</dbReference>
<dbReference type="InterPro" id="IPR053140">
    <property type="entry name" value="GDSL_Rv0518-like"/>
</dbReference>
<reference evidence="3 4" key="1">
    <citation type="submission" date="2023-02" db="EMBL/GenBank/DDBJ databases">
        <title>Genome sequencing required for Actinomycetospora new species description.</title>
        <authorList>
            <person name="Saimee Y."/>
            <person name="Duangmal K."/>
        </authorList>
    </citation>
    <scope>NUCLEOTIDE SEQUENCE [LARGE SCALE GENOMIC DNA]</scope>
    <source>
        <strain evidence="3 4">DW7H6</strain>
    </source>
</reference>
<protein>
    <submittedName>
        <fullName evidence="3">SGNH/GDSL hydrolase family protein</fullName>
    </submittedName>
</protein>
<sequence>MVAVYFAIGDSFTEGVGDEVGDGATRGWADLVAAGLAASRGEPIGYANLAVRGRLLGPIVTEQLDAALALEPRPTLLTLNGGGNDMLRRHIAVDDLVALTERAVRRATGAGVRVVLISGADPSQRLPFGNVVRRRGELLTAGIAELAATHGTAFVDVFHDAEIRRPGYWSPDRLHLGPAGHRRAADLVLAGIGEGPAPAAGPAGAPSTRGVVTELRYYREHVLPWVGRRLRGRSSGDDRHGKHLTWVSVPPPERRRA</sequence>
<dbReference type="InterPro" id="IPR036514">
    <property type="entry name" value="SGNH_hydro_sf"/>
</dbReference>
<evidence type="ECO:0000313" key="3">
    <source>
        <dbReference type="EMBL" id="MDD7969319.1"/>
    </source>
</evidence>
<dbReference type="PANTHER" id="PTHR43784">
    <property type="entry name" value="GDSL-LIKE LIPASE/ACYLHYDROLASE, PUTATIVE (AFU_ORTHOLOGUE AFUA_2G00820)-RELATED"/>
    <property type="match status" value="1"/>
</dbReference>